<dbReference type="Pfam" id="PF00072">
    <property type="entry name" value="Response_reg"/>
    <property type="match status" value="1"/>
</dbReference>
<accession>A0ABV8SMM5</accession>
<dbReference type="PANTHER" id="PTHR42872">
    <property type="entry name" value="PROTEIN-GLUTAMATE METHYLESTERASE/PROTEIN-GLUTAMINE GLUTAMINASE"/>
    <property type="match status" value="1"/>
</dbReference>
<feature type="domain" description="CheB-type methylesterase" evidence="9">
    <location>
        <begin position="183"/>
        <end position="369"/>
    </location>
</feature>
<dbReference type="InterPro" id="IPR001789">
    <property type="entry name" value="Sig_transdc_resp-reg_receiver"/>
</dbReference>
<dbReference type="NCBIfam" id="NF009206">
    <property type="entry name" value="PRK12555.1"/>
    <property type="match status" value="1"/>
</dbReference>
<evidence type="ECO:0000256" key="5">
    <source>
        <dbReference type="HAMAP-Rule" id="MF_00099"/>
    </source>
</evidence>
<comment type="similarity">
    <text evidence="5">Belongs to the CheB family.</text>
</comment>
<feature type="active site" evidence="5 6">
    <location>
        <position position="317"/>
    </location>
</feature>
<feature type="active site" evidence="5 6">
    <location>
        <position position="221"/>
    </location>
</feature>
<dbReference type="CDD" id="cd17541">
    <property type="entry name" value="REC_CheB-like"/>
    <property type="match status" value="1"/>
</dbReference>
<dbReference type="InterPro" id="IPR011006">
    <property type="entry name" value="CheY-like_superfamily"/>
</dbReference>
<dbReference type="SUPFAM" id="SSF52738">
    <property type="entry name" value="Methylesterase CheB, C-terminal domain"/>
    <property type="match status" value="1"/>
</dbReference>
<dbReference type="PROSITE" id="PS50110">
    <property type="entry name" value="RESPONSE_REGULATORY"/>
    <property type="match status" value="1"/>
</dbReference>
<keyword evidence="3 5" id="KW-0378">Hydrolase</keyword>
<evidence type="ECO:0000256" key="1">
    <source>
        <dbReference type="ARBA" id="ARBA00022490"/>
    </source>
</evidence>
<dbReference type="NCBIfam" id="NF001965">
    <property type="entry name" value="PRK00742.1"/>
    <property type="match status" value="1"/>
</dbReference>
<dbReference type="InterPro" id="IPR035909">
    <property type="entry name" value="CheB_C"/>
</dbReference>
<keyword evidence="2 5" id="KW-0145">Chemotaxis</keyword>
<proteinExistence type="inferred from homology"/>
<feature type="domain" description="Response regulatory" evidence="8">
    <location>
        <begin position="15"/>
        <end position="132"/>
    </location>
</feature>
<evidence type="ECO:0000313" key="10">
    <source>
        <dbReference type="EMBL" id="MFC4307634.1"/>
    </source>
</evidence>
<evidence type="ECO:0000256" key="7">
    <source>
        <dbReference type="PROSITE-ProRule" id="PRU00169"/>
    </source>
</evidence>
<comment type="caution">
    <text evidence="10">The sequence shown here is derived from an EMBL/GenBank/DDBJ whole genome shotgun (WGS) entry which is preliminary data.</text>
</comment>
<evidence type="ECO:0000256" key="4">
    <source>
        <dbReference type="ARBA" id="ARBA00048267"/>
    </source>
</evidence>
<dbReference type="Gene3D" id="3.40.50.2300">
    <property type="match status" value="1"/>
</dbReference>
<comment type="catalytic activity">
    <reaction evidence="5">
        <text>L-glutaminyl-[protein] + H2O = L-glutamyl-[protein] + NH4(+)</text>
        <dbReference type="Rhea" id="RHEA:16441"/>
        <dbReference type="Rhea" id="RHEA-COMP:10207"/>
        <dbReference type="Rhea" id="RHEA-COMP:10208"/>
        <dbReference type="ChEBI" id="CHEBI:15377"/>
        <dbReference type="ChEBI" id="CHEBI:28938"/>
        <dbReference type="ChEBI" id="CHEBI:29973"/>
        <dbReference type="ChEBI" id="CHEBI:30011"/>
        <dbReference type="EC" id="3.5.1.44"/>
    </reaction>
</comment>
<dbReference type="SUPFAM" id="SSF52172">
    <property type="entry name" value="CheY-like"/>
    <property type="match status" value="1"/>
</dbReference>
<evidence type="ECO:0000313" key="11">
    <source>
        <dbReference type="Proteomes" id="UP001595904"/>
    </source>
</evidence>
<dbReference type="EC" id="3.1.1.61" evidence="5"/>
<dbReference type="Gene3D" id="3.40.50.180">
    <property type="entry name" value="Methylesterase CheB, C-terminal domain"/>
    <property type="match status" value="1"/>
</dbReference>
<evidence type="ECO:0000256" key="2">
    <source>
        <dbReference type="ARBA" id="ARBA00022500"/>
    </source>
</evidence>
<evidence type="ECO:0000256" key="3">
    <source>
        <dbReference type="ARBA" id="ARBA00022801"/>
    </source>
</evidence>
<feature type="active site" evidence="5 6">
    <location>
        <position position="195"/>
    </location>
</feature>
<evidence type="ECO:0000259" key="8">
    <source>
        <dbReference type="PROSITE" id="PS50110"/>
    </source>
</evidence>
<protein>
    <recommendedName>
        <fullName evidence="5">Protein-glutamate methylesterase/protein-glutamine glutaminase</fullName>
        <ecNumber evidence="5">3.1.1.61</ecNumber>
        <ecNumber evidence="5">3.5.1.44</ecNumber>
    </recommendedName>
</protein>
<dbReference type="PANTHER" id="PTHR42872:SF6">
    <property type="entry name" value="PROTEIN-GLUTAMATE METHYLESTERASE_PROTEIN-GLUTAMINE GLUTAMINASE"/>
    <property type="match status" value="1"/>
</dbReference>
<evidence type="ECO:0000256" key="6">
    <source>
        <dbReference type="PROSITE-ProRule" id="PRU00050"/>
    </source>
</evidence>
<dbReference type="CDD" id="cd16432">
    <property type="entry name" value="CheB_Rec"/>
    <property type="match status" value="1"/>
</dbReference>
<keyword evidence="11" id="KW-1185">Reference proteome</keyword>
<name>A0ABV8SMM5_9GAMM</name>
<dbReference type="RefSeq" id="WP_380594066.1">
    <property type="nucleotide sequence ID" value="NZ_JBHSDU010000001.1"/>
</dbReference>
<keyword evidence="5 7" id="KW-0597">Phosphoprotein</keyword>
<comment type="PTM">
    <text evidence="5">Phosphorylated by CheA. Phosphorylation of the N-terminal regulatory domain activates the methylesterase activity.</text>
</comment>
<organism evidence="10 11">
    <name type="scientific">Steroidobacter flavus</name>
    <dbReference type="NCBI Taxonomy" id="1842136"/>
    <lineage>
        <taxon>Bacteria</taxon>
        <taxon>Pseudomonadati</taxon>
        <taxon>Pseudomonadota</taxon>
        <taxon>Gammaproteobacteria</taxon>
        <taxon>Steroidobacterales</taxon>
        <taxon>Steroidobacteraceae</taxon>
        <taxon>Steroidobacter</taxon>
    </lineage>
</organism>
<evidence type="ECO:0000259" key="9">
    <source>
        <dbReference type="PROSITE" id="PS50122"/>
    </source>
</evidence>
<comment type="function">
    <text evidence="5">Involved in chemotaxis. Part of a chemotaxis signal transduction system that modulates chemotaxis in response to various stimuli. Catalyzes the demethylation of specific methylglutamate residues introduced into the chemoreceptors (methyl-accepting chemotaxis proteins or MCP) by CheR. Also mediates the irreversible deamidation of specific glutamine residues to glutamic acid.</text>
</comment>
<comment type="domain">
    <text evidence="5">Contains a C-terminal catalytic domain, and an N-terminal region which modulates catalytic activity.</text>
</comment>
<feature type="modified residue" description="4-aspartylphosphate" evidence="5 7">
    <location>
        <position position="66"/>
    </location>
</feature>
<comment type="catalytic activity">
    <reaction evidence="4 5">
        <text>[protein]-L-glutamate 5-O-methyl ester + H2O = L-glutamyl-[protein] + methanol + H(+)</text>
        <dbReference type="Rhea" id="RHEA:23236"/>
        <dbReference type="Rhea" id="RHEA-COMP:10208"/>
        <dbReference type="Rhea" id="RHEA-COMP:10311"/>
        <dbReference type="ChEBI" id="CHEBI:15377"/>
        <dbReference type="ChEBI" id="CHEBI:15378"/>
        <dbReference type="ChEBI" id="CHEBI:17790"/>
        <dbReference type="ChEBI" id="CHEBI:29973"/>
        <dbReference type="ChEBI" id="CHEBI:82795"/>
        <dbReference type="EC" id="3.1.1.61"/>
    </reaction>
</comment>
<dbReference type="SMART" id="SM00448">
    <property type="entry name" value="REC"/>
    <property type="match status" value="1"/>
</dbReference>
<dbReference type="HAMAP" id="MF_00099">
    <property type="entry name" value="CheB_chemtxs"/>
    <property type="match status" value="1"/>
</dbReference>
<gene>
    <name evidence="5" type="primary">cheB</name>
    <name evidence="10" type="ORF">ACFPN2_00935</name>
</gene>
<dbReference type="EMBL" id="JBHSDU010000001">
    <property type="protein sequence ID" value="MFC4307634.1"/>
    <property type="molecule type" value="Genomic_DNA"/>
</dbReference>
<dbReference type="Pfam" id="PF01339">
    <property type="entry name" value="CheB_methylest"/>
    <property type="match status" value="1"/>
</dbReference>
<dbReference type="InterPro" id="IPR008248">
    <property type="entry name" value="CheB-like"/>
</dbReference>
<dbReference type="PROSITE" id="PS50122">
    <property type="entry name" value="CHEB"/>
    <property type="match status" value="1"/>
</dbReference>
<comment type="subcellular location">
    <subcellularLocation>
        <location evidence="5">Cytoplasm</location>
    </subcellularLocation>
</comment>
<dbReference type="Proteomes" id="UP001595904">
    <property type="component" value="Unassembled WGS sequence"/>
</dbReference>
<keyword evidence="1 5" id="KW-0963">Cytoplasm</keyword>
<dbReference type="GO" id="GO:0008984">
    <property type="term" value="F:protein-glutamate methylesterase activity"/>
    <property type="evidence" value="ECO:0007669"/>
    <property type="project" value="UniProtKB-EC"/>
</dbReference>
<dbReference type="EC" id="3.5.1.44" evidence="5"/>
<dbReference type="PIRSF" id="PIRSF000876">
    <property type="entry name" value="RR_chemtxs_CheB"/>
    <property type="match status" value="1"/>
</dbReference>
<dbReference type="InterPro" id="IPR000673">
    <property type="entry name" value="Sig_transdc_resp-reg_Me-estase"/>
</dbReference>
<reference evidence="11" key="1">
    <citation type="journal article" date="2019" name="Int. J. Syst. Evol. Microbiol.">
        <title>The Global Catalogue of Microorganisms (GCM) 10K type strain sequencing project: providing services to taxonomists for standard genome sequencing and annotation.</title>
        <authorList>
            <consortium name="The Broad Institute Genomics Platform"/>
            <consortium name="The Broad Institute Genome Sequencing Center for Infectious Disease"/>
            <person name="Wu L."/>
            <person name="Ma J."/>
        </authorList>
    </citation>
    <scope>NUCLEOTIDE SEQUENCE [LARGE SCALE GENOMIC DNA]</scope>
    <source>
        <strain evidence="11">CGMCC 1.10759</strain>
    </source>
</reference>
<sequence>MLNTRPLQASQRRVQVMIVDDSAVVRQALTEVLNADPGIEVLCAVADPLLAMERMKAKWPQVIVLDVEMPRMDGLTFLRKIMAERPTPVVICSTLTEAGAATTLEALAAGAVSIVTKPKLGLRRFIEDASADLASAVKAASHANVSKLRASAPRVMEPQQALGVPPKFSADAILSPSGPKALQQTTERIIAIGTSTGGTQALEQVLTCLPRVSPGMAIVQHMPEKFTAAFASRLNSLCQIEVREAKHGDRLLPGLALIAPGGKHMMLKRSGAYYYMEIVDGPLVNRHRPSVDVLFRSAAKCAGANVLGIIMTGMGDDGARGLKEMRDAGAATIAQDEASCVVFGMPKEAIRMGGAQRVLSLGDLPRSMLDFGAGKRIEGK</sequence>